<gene>
    <name evidence="1" type="ORF">OIK44_05450</name>
</gene>
<accession>A0ABT5JWU8</accession>
<dbReference type="RefSeq" id="WP_273669684.1">
    <property type="nucleotide sequence ID" value="NZ_JAQQXR010000001.1"/>
</dbReference>
<organism evidence="1 2">
    <name type="scientific">Janthinobacterium fluminis</name>
    <dbReference type="NCBI Taxonomy" id="2987524"/>
    <lineage>
        <taxon>Bacteria</taxon>
        <taxon>Pseudomonadati</taxon>
        <taxon>Pseudomonadota</taxon>
        <taxon>Betaproteobacteria</taxon>
        <taxon>Burkholderiales</taxon>
        <taxon>Oxalobacteraceae</taxon>
        <taxon>Janthinobacterium</taxon>
    </lineage>
</organism>
<name>A0ABT5JWU8_9BURK</name>
<evidence type="ECO:0000313" key="2">
    <source>
        <dbReference type="Proteomes" id="UP001221208"/>
    </source>
</evidence>
<dbReference type="EMBL" id="JAQQXR010000001">
    <property type="protein sequence ID" value="MDC8757034.1"/>
    <property type="molecule type" value="Genomic_DNA"/>
</dbReference>
<keyword evidence="2" id="KW-1185">Reference proteome</keyword>
<dbReference type="Proteomes" id="UP001221208">
    <property type="component" value="Unassembled WGS sequence"/>
</dbReference>
<sequence>MEINSYASLLEAARAQAQPQRLLFTFAQAEAASAQGRTLTPVMCVDKLPGELGGFAELEAESRQMQAHWDVVFVASLGGKDGQPPAAADAEAPLRKMIGAIQQGQIKDYLAFDRDGELLRFF</sequence>
<comment type="caution">
    <text evidence="1">The sequence shown here is derived from an EMBL/GenBank/DDBJ whole genome shotgun (WGS) entry which is preliminary data.</text>
</comment>
<evidence type="ECO:0000313" key="1">
    <source>
        <dbReference type="EMBL" id="MDC8757034.1"/>
    </source>
</evidence>
<reference evidence="1 2" key="1">
    <citation type="submission" date="2022-10" db="EMBL/GenBank/DDBJ databases">
        <title>Janthinobacterium sp. hw3 Genome sequencing.</title>
        <authorList>
            <person name="Park S."/>
        </authorList>
    </citation>
    <scope>NUCLEOTIDE SEQUENCE [LARGE SCALE GENOMIC DNA]</scope>
    <source>
        <strain evidence="2">hw3</strain>
    </source>
</reference>
<proteinExistence type="predicted"/>
<protein>
    <submittedName>
        <fullName evidence="1">Ribonucleotide reductase subunit alpha</fullName>
    </submittedName>
</protein>